<dbReference type="EMBL" id="JBBMFE010000001">
    <property type="protein sequence ID" value="MEQ2470998.1"/>
    <property type="molecule type" value="Genomic_DNA"/>
</dbReference>
<dbReference type="Proteomes" id="UP001438008">
    <property type="component" value="Unassembled WGS sequence"/>
</dbReference>
<dbReference type="PROSITE" id="PS00105">
    <property type="entry name" value="AA_TRANSFER_CLASS_1"/>
    <property type="match status" value="1"/>
</dbReference>
<evidence type="ECO:0000259" key="10">
    <source>
        <dbReference type="Pfam" id="PF00155"/>
    </source>
</evidence>
<evidence type="ECO:0000256" key="8">
    <source>
        <dbReference type="ARBA" id="ARBA00029996"/>
    </source>
</evidence>
<evidence type="ECO:0000256" key="2">
    <source>
        <dbReference type="ARBA" id="ARBA00003444"/>
    </source>
</evidence>
<gene>
    <name evidence="11" type="primary">cobD</name>
    <name evidence="11" type="ORF">WMO29_00550</name>
</gene>
<evidence type="ECO:0000256" key="9">
    <source>
        <dbReference type="ARBA" id="ARBA00048531"/>
    </source>
</evidence>
<dbReference type="InterPro" id="IPR004838">
    <property type="entry name" value="NHTrfase_class1_PyrdxlP-BS"/>
</dbReference>
<dbReference type="InterPro" id="IPR015421">
    <property type="entry name" value="PyrdxlP-dep_Trfase_major"/>
</dbReference>
<evidence type="ECO:0000256" key="1">
    <source>
        <dbReference type="ARBA" id="ARBA00001933"/>
    </source>
</evidence>
<evidence type="ECO:0000256" key="3">
    <source>
        <dbReference type="ARBA" id="ARBA00004953"/>
    </source>
</evidence>
<comment type="caution">
    <text evidence="11">The sequence shown here is derived from an EMBL/GenBank/DDBJ whole genome shotgun (WGS) entry which is preliminary data.</text>
</comment>
<comment type="pathway">
    <text evidence="3">Cofactor biosynthesis; adenosylcobalamin biosynthesis.</text>
</comment>
<proteinExistence type="predicted"/>
<keyword evidence="12" id="KW-1185">Reference proteome</keyword>
<accession>A0ABV1FC87</accession>
<comment type="cofactor">
    <cofactor evidence="1">
        <name>pyridoxal 5'-phosphate</name>
        <dbReference type="ChEBI" id="CHEBI:597326"/>
    </cofactor>
</comment>
<dbReference type="PANTHER" id="PTHR42885">
    <property type="entry name" value="HISTIDINOL-PHOSPHATE AMINOTRANSFERASE-RELATED"/>
    <property type="match status" value="1"/>
</dbReference>
<protein>
    <recommendedName>
        <fullName evidence="4">threonine-phosphate decarboxylase</fullName>
        <ecNumber evidence="4">4.1.1.81</ecNumber>
    </recommendedName>
    <alternativeName>
        <fullName evidence="8">L-threonine-O-3-phosphate decarboxylase</fullName>
    </alternativeName>
</protein>
<organism evidence="11 12">
    <name type="scientific">Laedolimicola intestinihominis</name>
    <dbReference type="NCBI Taxonomy" id="3133166"/>
    <lineage>
        <taxon>Bacteria</taxon>
        <taxon>Bacillati</taxon>
        <taxon>Bacillota</taxon>
        <taxon>Clostridia</taxon>
        <taxon>Lachnospirales</taxon>
        <taxon>Lachnospiraceae</taxon>
        <taxon>Laedolimicola</taxon>
    </lineage>
</organism>
<keyword evidence="7 11" id="KW-0456">Lyase</keyword>
<dbReference type="Pfam" id="PF00155">
    <property type="entry name" value="Aminotran_1_2"/>
    <property type="match status" value="1"/>
</dbReference>
<keyword evidence="6" id="KW-0663">Pyridoxal phosphate</keyword>
<comment type="catalytic activity">
    <reaction evidence="9">
        <text>O-phospho-L-threonine + H(+) = (R)-1-aminopropan-2-yl phosphate + CO2</text>
        <dbReference type="Rhea" id="RHEA:11492"/>
        <dbReference type="ChEBI" id="CHEBI:15378"/>
        <dbReference type="ChEBI" id="CHEBI:16526"/>
        <dbReference type="ChEBI" id="CHEBI:58563"/>
        <dbReference type="ChEBI" id="CHEBI:58675"/>
        <dbReference type="EC" id="4.1.1.81"/>
    </reaction>
</comment>
<evidence type="ECO:0000313" key="12">
    <source>
        <dbReference type="Proteomes" id="UP001438008"/>
    </source>
</evidence>
<dbReference type="EC" id="4.1.1.81" evidence="4"/>
<evidence type="ECO:0000256" key="5">
    <source>
        <dbReference type="ARBA" id="ARBA00022573"/>
    </source>
</evidence>
<dbReference type="NCBIfam" id="TIGR01140">
    <property type="entry name" value="L_thr_O3P_dcar"/>
    <property type="match status" value="1"/>
</dbReference>
<dbReference type="PANTHER" id="PTHR42885:SF1">
    <property type="entry name" value="THREONINE-PHOSPHATE DECARBOXYLASE"/>
    <property type="match status" value="1"/>
</dbReference>
<dbReference type="SUPFAM" id="SSF53383">
    <property type="entry name" value="PLP-dependent transferases"/>
    <property type="match status" value="1"/>
</dbReference>
<dbReference type="InterPro" id="IPR004839">
    <property type="entry name" value="Aminotransferase_I/II_large"/>
</dbReference>
<comment type="function">
    <text evidence="2">Decarboxylates L-threonine-O-3-phosphate to yield (R)-1-amino-2-propanol O-2-phosphate, the precursor for the linkage between the nucleotide loop and the corrin ring in cobalamin.</text>
</comment>
<sequence>MIQIQSGVASIVEGKLHRGNEAKPFVYLHGGDICGAAEKSGRNEAEFLDFSANINPLGMPPGVREAIIESLDRSLNYPDPFCRRLRAALSEKLGQPEDYILCGNGGADLIYRLVYATRPKRALVTAPAFAEYEEALNQAGTGIDFFPLGKTLEITEAYVDSLSAEHDMVFLCNPNNPTGILTPRSVVKKLLDKAKALDVRVCLDECFLDFVEHEEAYSAAGWLTEYPNLIILKSFTKMYAIPGLRLGYVLSADGELLNRMRLAGQPWSVSEPAQAAGIAALRAEDFREQTIDLVDRERAFLKKKLEELELCVCDGHANYLCFQAAGDEKLADRMQAEGILIRRCANYHGLGADFYRTAVRGHAENAKLLEALEKVLQKGT</sequence>
<feature type="domain" description="Aminotransferase class I/classII large" evidence="10">
    <location>
        <begin position="47"/>
        <end position="371"/>
    </location>
</feature>
<dbReference type="CDD" id="cd00609">
    <property type="entry name" value="AAT_like"/>
    <property type="match status" value="1"/>
</dbReference>
<dbReference type="Gene3D" id="3.90.1150.10">
    <property type="entry name" value="Aspartate Aminotransferase, domain 1"/>
    <property type="match status" value="1"/>
</dbReference>
<dbReference type="GO" id="GO:0048472">
    <property type="term" value="F:threonine-phosphate decarboxylase activity"/>
    <property type="evidence" value="ECO:0007669"/>
    <property type="project" value="UniProtKB-EC"/>
</dbReference>
<dbReference type="Gene3D" id="3.40.640.10">
    <property type="entry name" value="Type I PLP-dependent aspartate aminotransferase-like (Major domain)"/>
    <property type="match status" value="1"/>
</dbReference>
<dbReference type="InterPro" id="IPR015424">
    <property type="entry name" value="PyrdxlP-dep_Trfase"/>
</dbReference>
<evidence type="ECO:0000256" key="6">
    <source>
        <dbReference type="ARBA" id="ARBA00022898"/>
    </source>
</evidence>
<evidence type="ECO:0000256" key="7">
    <source>
        <dbReference type="ARBA" id="ARBA00023239"/>
    </source>
</evidence>
<dbReference type="RefSeq" id="WP_349163308.1">
    <property type="nucleotide sequence ID" value="NZ_JBBMFE010000001.1"/>
</dbReference>
<keyword evidence="5" id="KW-0169">Cobalamin biosynthesis</keyword>
<dbReference type="InterPro" id="IPR015422">
    <property type="entry name" value="PyrdxlP-dep_Trfase_small"/>
</dbReference>
<reference evidence="11 12" key="1">
    <citation type="submission" date="2024-03" db="EMBL/GenBank/DDBJ databases">
        <title>Human intestinal bacterial collection.</title>
        <authorList>
            <person name="Pauvert C."/>
            <person name="Hitch T.C.A."/>
            <person name="Clavel T."/>
        </authorList>
    </citation>
    <scope>NUCLEOTIDE SEQUENCE [LARGE SCALE GENOMIC DNA]</scope>
    <source>
        <strain evidence="11 12">CLA-AA-H132</strain>
    </source>
</reference>
<dbReference type="InterPro" id="IPR005860">
    <property type="entry name" value="CobD"/>
</dbReference>
<name>A0ABV1FC87_9FIRM</name>
<evidence type="ECO:0000313" key="11">
    <source>
        <dbReference type="EMBL" id="MEQ2470998.1"/>
    </source>
</evidence>
<evidence type="ECO:0000256" key="4">
    <source>
        <dbReference type="ARBA" id="ARBA00012285"/>
    </source>
</evidence>